<dbReference type="SUPFAM" id="SSF53098">
    <property type="entry name" value="Ribonuclease H-like"/>
    <property type="match status" value="1"/>
</dbReference>
<evidence type="ECO:0008006" key="3">
    <source>
        <dbReference type="Google" id="ProtNLM"/>
    </source>
</evidence>
<name>A0A4R5QCR4_9PROT</name>
<dbReference type="Proteomes" id="UP000295096">
    <property type="component" value="Unassembled WGS sequence"/>
</dbReference>
<accession>A0A4R5QCR4</accession>
<keyword evidence="2" id="KW-1185">Reference proteome</keyword>
<reference evidence="1 2" key="1">
    <citation type="journal article" date="2016" name="J. Microbiol.">
        <title>Dankookia rubra gen. nov., sp. nov., an alphaproteobacterium isolated from sediment of a shallow stream.</title>
        <authorList>
            <person name="Kim W.H."/>
            <person name="Kim D.H."/>
            <person name="Kang K."/>
            <person name="Ahn T.Y."/>
        </authorList>
    </citation>
    <scope>NUCLEOTIDE SEQUENCE [LARGE SCALE GENOMIC DNA]</scope>
    <source>
        <strain evidence="1 2">JCM30602</strain>
    </source>
</reference>
<evidence type="ECO:0000313" key="1">
    <source>
        <dbReference type="EMBL" id="TDH60127.1"/>
    </source>
</evidence>
<gene>
    <name evidence="1" type="ORF">E2C06_23625</name>
</gene>
<protein>
    <recommendedName>
        <fullName evidence="3">Integrase catalytic domain-containing protein</fullName>
    </recommendedName>
</protein>
<comment type="caution">
    <text evidence="1">The sequence shown here is derived from an EMBL/GenBank/DDBJ whole genome shotgun (WGS) entry which is preliminary data.</text>
</comment>
<dbReference type="InterPro" id="IPR012337">
    <property type="entry name" value="RNaseH-like_sf"/>
</dbReference>
<dbReference type="EMBL" id="SMSJ01000044">
    <property type="protein sequence ID" value="TDH60127.1"/>
    <property type="molecule type" value="Genomic_DNA"/>
</dbReference>
<dbReference type="AlphaFoldDB" id="A0A4R5QCR4"/>
<dbReference type="OrthoDB" id="9803878at2"/>
<proteinExistence type="predicted"/>
<sequence length="141" mass="16399">MNRQFLAPRPNLLRLSDFPRVASWQSFVHLAFSIGTYGRRIVRWRVSRTAHAGFVLDALEQALHDRWPFHGAGLVYRNDRGVRYVSILYAERLAESVIGLPKTEVIRCRGPWQHVEAVEFATLGWMDWFNNRRLAEPVGPR</sequence>
<evidence type="ECO:0000313" key="2">
    <source>
        <dbReference type="Proteomes" id="UP000295096"/>
    </source>
</evidence>
<organism evidence="1 2">
    <name type="scientific">Dankookia rubra</name>
    <dbReference type="NCBI Taxonomy" id="1442381"/>
    <lineage>
        <taxon>Bacteria</taxon>
        <taxon>Pseudomonadati</taxon>
        <taxon>Pseudomonadota</taxon>
        <taxon>Alphaproteobacteria</taxon>
        <taxon>Acetobacterales</taxon>
        <taxon>Roseomonadaceae</taxon>
        <taxon>Dankookia</taxon>
    </lineage>
</organism>